<feature type="domain" description="Flavodoxin-like" evidence="1">
    <location>
        <begin position="3"/>
        <end position="143"/>
    </location>
</feature>
<gene>
    <name evidence="3" type="ORF">BJ997_003080</name>
    <name evidence="2" type="ORF">GY21_04485</name>
</gene>
<name>A0A099JNH0_9MICO</name>
<dbReference type="InterPro" id="IPR029039">
    <property type="entry name" value="Flavoprotein-like_sf"/>
</dbReference>
<dbReference type="STRING" id="1001240.GY21_04485"/>
<dbReference type="InterPro" id="IPR008254">
    <property type="entry name" value="Flavodoxin/NO_synth"/>
</dbReference>
<dbReference type="AlphaFoldDB" id="A0A099JNH0"/>
<dbReference type="Gene3D" id="3.40.50.360">
    <property type="match status" value="1"/>
</dbReference>
<dbReference type="InterPro" id="IPR001226">
    <property type="entry name" value="Flavodoxin_CS"/>
</dbReference>
<sequence length="148" mass="15581">MKAVVLYDSNYGNTKTIAETISGALNGMAAKAVPVASFNAQELHAGDLLVVGSPINGWRPTARITEALSVLGADQLRGVKAAAFDTRLHIFIHGDAAKKISKSLQEHGAEIIAPPQAFYVQKSEGPLDVGEGAKASQWADSLLKELAD</sequence>
<organism evidence="2 4">
    <name type="scientific">Cryobacterium roopkundense</name>
    <dbReference type="NCBI Taxonomy" id="1001240"/>
    <lineage>
        <taxon>Bacteria</taxon>
        <taxon>Bacillati</taxon>
        <taxon>Actinomycetota</taxon>
        <taxon>Actinomycetes</taxon>
        <taxon>Micrococcales</taxon>
        <taxon>Microbacteriaceae</taxon>
        <taxon>Cryobacterium</taxon>
    </lineage>
</organism>
<proteinExistence type="predicted"/>
<dbReference type="eggNOG" id="COG0716">
    <property type="taxonomic scope" value="Bacteria"/>
</dbReference>
<dbReference type="Pfam" id="PF00258">
    <property type="entry name" value="Flavodoxin_1"/>
    <property type="match status" value="1"/>
</dbReference>
<dbReference type="EMBL" id="JACHBQ010000001">
    <property type="protein sequence ID" value="MBB5642532.1"/>
    <property type="molecule type" value="Genomic_DNA"/>
</dbReference>
<dbReference type="GO" id="GO:0010181">
    <property type="term" value="F:FMN binding"/>
    <property type="evidence" value="ECO:0007669"/>
    <property type="project" value="InterPro"/>
</dbReference>
<reference evidence="2 4" key="1">
    <citation type="submission" date="2014-08" db="EMBL/GenBank/DDBJ databases">
        <authorList>
            <person name="Sisinthy S."/>
        </authorList>
    </citation>
    <scope>NUCLEOTIDE SEQUENCE [LARGE SCALE GENOMIC DNA]</scope>
    <source>
        <strain evidence="2 4">RuG17</strain>
    </source>
</reference>
<evidence type="ECO:0000313" key="5">
    <source>
        <dbReference type="Proteomes" id="UP000561726"/>
    </source>
</evidence>
<dbReference type="EMBL" id="JPXF01000011">
    <property type="protein sequence ID" value="KGJ79685.1"/>
    <property type="molecule type" value="Genomic_DNA"/>
</dbReference>
<evidence type="ECO:0000313" key="2">
    <source>
        <dbReference type="EMBL" id="KGJ79685.1"/>
    </source>
</evidence>
<dbReference type="PROSITE" id="PS50902">
    <property type="entry name" value="FLAVODOXIN_LIKE"/>
    <property type="match status" value="1"/>
</dbReference>
<keyword evidence="4" id="KW-1185">Reference proteome</keyword>
<evidence type="ECO:0000313" key="3">
    <source>
        <dbReference type="EMBL" id="MBB5642532.1"/>
    </source>
</evidence>
<dbReference type="Proteomes" id="UP000029864">
    <property type="component" value="Unassembled WGS sequence"/>
</dbReference>
<dbReference type="GO" id="GO:0009055">
    <property type="term" value="F:electron transfer activity"/>
    <property type="evidence" value="ECO:0007669"/>
    <property type="project" value="InterPro"/>
</dbReference>
<dbReference type="SUPFAM" id="SSF52218">
    <property type="entry name" value="Flavoproteins"/>
    <property type="match status" value="1"/>
</dbReference>
<evidence type="ECO:0000313" key="4">
    <source>
        <dbReference type="Proteomes" id="UP000029864"/>
    </source>
</evidence>
<dbReference type="PROSITE" id="PS00201">
    <property type="entry name" value="FLAVODOXIN"/>
    <property type="match status" value="1"/>
</dbReference>
<evidence type="ECO:0000259" key="1">
    <source>
        <dbReference type="PROSITE" id="PS50902"/>
    </source>
</evidence>
<dbReference type="OrthoDB" id="3253043at2"/>
<accession>A0A099JNH0</accession>
<protein>
    <submittedName>
        <fullName evidence="2">Flavodoxin</fullName>
    </submittedName>
</protein>
<comment type="caution">
    <text evidence="2">The sequence shown here is derived from an EMBL/GenBank/DDBJ whole genome shotgun (WGS) entry which is preliminary data.</text>
</comment>
<reference evidence="3 5" key="2">
    <citation type="submission" date="2020-08" db="EMBL/GenBank/DDBJ databases">
        <title>Sequencing the genomes of 1000 actinobacteria strains.</title>
        <authorList>
            <person name="Klenk H.-P."/>
        </authorList>
    </citation>
    <scope>NUCLEOTIDE SEQUENCE [LARGE SCALE GENOMIC DNA]</scope>
    <source>
        <strain evidence="3 5">DSM 21065</strain>
    </source>
</reference>
<dbReference type="RefSeq" id="WP_035835459.1">
    <property type="nucleotide sequence ID" value="NZ_JACHBQ010000001.1"/>
</dbReference>
<dbReference type="Proteomes" id="UP000561726">
    <property type="component" value="Unassembled WGS sequence"/>
</dbReference>